<gene>
    <name evidence="2" type="ORF">FH972_010031</name>
</gene>
<organism evidence="2 3">
    <name type="scientific">Carpinus fangiana</name>
    <dbReference type="NCBI Taxonomy" id="176857"/>
    <lineage>
        <taxon>Eukaryota</taxon>
        <taxon>Viridiplantae</taxon>
        <taxon>Streptophyta</taxon>
        <taxon>Embryophyta</taxon>
        <taxon>Tracheophyta</taxon>
        <taxon>Spermatophyta</taxon>
        <taxon>Magnoliopsida</taxon>
        <taxon>eudicotyledons</taxon>
        <taxon>Gunneridae</taxon>
        <taxon>Pentapetalae</taxon>
        <taxon>rosids</taxon>
        <taxon>fabids</taxon>
        <taxon>Fagales</taxon>
        <taxon>Betulaceae</taxon>
        <taxon>Carpinus</taxon>
    </lineage>
</organism>
<dbReference type="Proteomes" id="UP000327013">
    <property type="component" value="Chromosome 4"/>
</dbReference>
<dbReference type="AlphaFoldDB" id="A0A660KNP2"/>
<feature type="domain" description="AB hydrolase-1" evidence="1">
    <location>
        <begin position="77"/>
        <end position="329"/>
    </location>
</feature>
<reference evidence="2 3" key="1">
    <citation type="submission" date="2019-06" db="EMBL/GenBank/DDBJ databases">
        <title>A chromosomal-level reference genome of Carpinus fangiana (Coryloideae, Betulaceae).</title>
        <authorList>
            <person name="Yang X."/>
            <person name="Wang Z."/>
            <person name="Zhang L."/>
            <person name="Hao G."/>
            <person name="Liu J."/>
            <person name="Yang Y."/>
        </authorList>
    </citation>
    <scope>NUCLEOTIDE SEQUENCE [LARGE SCALE GENOMIC DNA]</scope>
    <source>
        <strain evidence="2">Cfa_2016G</strain>
        <tissue evidence="2">Leaf</tissue>
    </source>
</reference>
<sequence>MVVTMISHSPAMIAPIVVALAVSFLGWAYRALKPPPPKICGSPDGPPITSPRVKLSEGRHLAYRESGVPKEVAKYKIIAVHGYDSPKDLSLPLPQELIEELKIYILFFSRAGYGESDPYPSRSVRSEAFDIQELADQLQIGSKFYVFGVSLGAYPIWSCLKLSGASMVVPFLNFWWPIFPANLSREAFRRLPSSYRRTLQIAHYIPWLFYWWMTQTWFPSLSTDQRAMFNDQDLEILKSFLETPIVDEEKIKQQGVYESLHRDILAGYGKWEFDLLDLNNPFPDKDGAVHIWQGYEDKIIPFKLTRYISEKLPWIRYHEVFDGGHLMILKSETCETILRALLLG</sequence>
<proteinExistence type="predicted"/>
<evidence type="ECO:0000259" key="1">
    <source>
        <dbReference type="Pfam" id="PF12697"/>
    </source>
</evidence>
<dbReference type="EMBL" id="CM017324">
    <property type="protein sequence ID" value="KAE8037444.1"/>
    <property type="molecule type" value="Genomic_DNA"/>
</dbReference>
<protein>
    <recommendedName>
        <fullName evidence="1">AB hydrolase-1 domain-containing protein</fullName>
    </recommendedName>
</protein>
<dbReference type="InterPro" id="IPR000073">
    <property type="entry name" value="AB_hydrolase_1"/>
</dbReference>
<dbReference type="FunFam" id="3.40.50.1820:FF:000270">
    <property type="entry name" value="Alpha/beta-Hydrolases superfamily protein"/>
    <property type="match status" value="1"/>
</dbReference>
<dbReference type="Pfam" id="PF12697">
    <property type="entry name" value="Abhydrolase_6"/>
    <property type="match status" value="1"/>
</dbReference>
<dbReference type="SUPFAM" id="SSF53474">
    <property type="entry name" value="alpha/beta-Hydrolases"/>
    <property type="match status" value="1"/>
</dbReference>
<evidence type="ECO:0000313" key="2">
    <source>
        <dbReference type="EMBL" id="KAE8037444.1"/>
    </source>
</evidence>
<evidence type="ECO:0000313" key="3">
    <source>
        <dbReference type="Proteomes" id="UP000327013"/>
    </source>
</evidence>
<dbReference type="PANTHER" id="PTHR45763">
    <property type="entry name" value="HYDROLASE, ALPHA/BETA FOLD FAMILY PROTEIN, EXPRESSED-RELATED"/>
    <property type="match status" value="1"/>
</dbReference>
<name>A0A660KNP2_9ROSI</name>
<dbReference type="PANTHER" id="PTHR45763:SF21">
    <property type="entry name" value="ALPHA_BETA-HYDROLASES SUPERFAMILY PROTEIN"/>
    <property type="match status" value="1"/>
</dbReference>
<keyword evidence="3" id="KW-1185">Reference proteome</keyword>
<accession>A0A660KNP2</accession>
<dbReference type="OrthoDB" id="294702at2759"/>
<dbReference type="Gene3D" id="3.40.50.1820">
    <property type="entry name" value="alpha/beta hydrolase"/>
    <property type="match status" value="1"/>
</dbReference>
<dbReference type="InterPro" id="IPR029058">
    <property type="entry name" value="AB_hydrolase_fold"/>
</dbReference>